<feature type="domain" description="LITAF" evidence="9">
    <location>
        <begin position="33"/>
        <end position="119"/>
    </location>
</feature>
<sequence length="120" mass="13001">MSKLADLQFALSTQPPPPPPTGHGIAAGVGGSTNTVVYMTDGGPTQWGPRSQNALCKNCGQQMVTSVKYTAGLITWLLCGCCVLFGCWLCCCLPFCMSDCQNTEHYCAECKTYLGRYQRF</sequence>
<dbReference type="PANTHER" id="PTHR23292:SF6">
    <property type="entry name" value="FI16602P1-RELATED"/>
    <property type="match status" value="1"/>
</dbReference>
<keyword evidence="6" id="KW-0862">Zinc</keyword>
<dbReference type="Pfam" id="PF10601">
    <property type="entry name" value="zf-LITAF-like"/>
    <property type="match status" value="1"/>
</dbReference>
<dbReference type="InterPro" id="IPR037519">
    <property type="entry name" value="LITAF_fam"/>
</dbReference>
<dbReference type="AlphaFoldDB" id="A0A914I2Z7"/>
<evidence type="ECO:0000256" key="8">
    <source>
        <dbReference type="SAM" id="Phobius"/>
    </source>
</evidence>
<dbReference type="Proteomes" id="UP000887572">
    <property type="component" value="Unplaced"/>
</dbReference>
<evidence type="ECO:0000256" key="2">
    <source>
        <dbReference type="ARBA" id="ARBA00004481"/>
    </source>
</evidence>
<organism evidence="10 11">
    <name type="scientific">Globodera rostochiensis</name>
    <name type="common">Golden nematode worm</name>
    <name type="synonym">Heterodera rostochiensis</name>
    <dbReference type="NCBI Taxonomy" id="31243"/>
    <lineage>
        <taxon>Eukaryota</taxon>
        <taxon>Metazoa</taxon>
        <taxon>Ecdysozoa</taxon>
        <taxon>Nematoda</taxon>
        <taxon>Chromadorea</taxon>
        <taxon>Rhabditida</taxon>
        <taxon>Tylenchina</taxon>
        <taxon>Tylenchomorpha</taxon>
        <taxon>Tylenchoidea</taxon>
        <taxon>Heteroderidae</taxon>
        <taxon>Heteroderinae</taxon>
        <taxon>Globodera</taxon>
    </lineage>
</organism>
<evidence type="ECO:0000256" key="1">
    <source>
        <dbReference type="ARBA" id="ARBA00004414"/>
    </source>
</evidence>
<evidence type="ECO:0000259" key="9">
    <source>
        <dbReference type="PROSITE" id="PS51837"/>
    </source>
</evidence>
<dbReference type="PANTHER" id="PTHR23292">
    <property type="entry name" value="LIPOPOLYSACCHARIDE-INDUCED TUMOR NECROSIS FACTOR-ALPHA FACTOR"/>
    <property type="match status" value="1"/>
</dbReference>
<accession>A0A914I2Z7</accession>
<proteinExistence type="inferred from homology"/>
<keyword evidence="8" id="KW-1133">Transmembrane helix</keyword>
<protein>
    <submittedName>
        <fullName evidence="11">LITAF domain-containing protein</fullName>
    </submittedName>
</protein>
<dbReference type="GO" id="GO:0031902">
    <property type="term" value="C:late endosome membrane"/>
    <property type="evidence" value="ECO:0007669"/>
    <property type="project" value="UniProtKB-SubCell"/>
</dbReference>
<evidence type="ECO:0000256" key="7">
    <source>
        <dbReference type="ARBA" id="ARBA00023136"/>
    </source>
</evidence>
<dbReference type="InterPro" id="IPR006629">
    <property type="entry name" value="LITAF"/>
</dbReference>
<reference evidence="11" key="1">
    <citation type="submission" date="2022-11" db="UniProtKB">
        <authorList>
            <consortium name="WormBaseParasite"/>
        </authorList>
    </citation>
    <scope>IDENTIFICATION</scope>
</reference>
<evidence type="ECO:0000256" key="5">
    <source>
        <dbReference type="ARBA" id="ARBA00022723"/>
    </source>
</evidence>
<dbReference type="GO" id="GO:0005765">
    <property type="term" value="C:lysosomal membrane"/>
    <property type="evidence" value="ECO:0007669"/>
    <property type="project" value="UniProtKB-SubCell"/>
</dbReference>
<feature type="transmembrane region" description="Helical" evidence="8">
    <location>
        <begin position="73"/>
        <end position="96"/>
    </location>
</feature>
<comment type="subcellular location">
    <subcellularLocation>
        <location evidence="2">Endosome membrane</location>
        <topology evidence="2">Peripheral membrane protein</topology>
    </subcellularLocation>
    <subcellularLocation>
        <location evidence="1">Late endosome membrane</location>
    </subcellularLocation>
    <subcellularLocation>
        <location evidence="3">Lysosome membrane</location>
        <topology evidence="3">Peripheral membrane protein</topology>
        <orientation evidence="3">Cytoplasmic side</orientation>
    </subcellularLocation>
</comment>
<evidence type="ECO:0000256" key="4">
    <source>
        <dbReference type="ARBA" id="ARBA00005975"/>
    </source>
</evidence>
<dbReference type="PROSITE" id="PS51837">
    <property type="entry name" value="LITAF"/>
    <property type="match status" value="1"/>
</dbReference>
<dbReference type="WBParaSite" id="Gr19_v10_g6387.t1">
    <property type="protein sequence ID" value="Gr19_v10_g6387.t1"/>
    <property type="gene ID" value="Gr19_v10_g6387"/>
</dbReference>
<name>A0A914I2Z7_GLORO</name>
<comment type="similarity">
    <text evidence="4">Belongs to the CDIP1/LITAF family.</text>
</comment>
<evidence type="ECO:0000256" key="6">
    <source>
        <dbReference type="ARBA" id="ARBA00022833"/>
    </source>
</evidence>
<evidence type="ECO:0000313" key="11">
    <source>
        <dbReference type="WBParaSite" id="Gr19_v10_g6387.t1"/>
    </source>
</evidence>
<keyword evidence="8" id="KW-0812">Transmembrane</keyword>
<keyword evidence="10" id="KW-1185">Reference proteome</keyword>
<dbReference type="GO" id="GO:0008270">
    <property type="term" value="F:zinc ion binding"/>
    <property type="evidence" value="ECO:0007669"/>
    <property type="project" value="TreeGrafter"/>
</dbReference>
<evidence type="ECO:0000256" key="3">
    <source>
        <dbReference type="ARBA" id="ARBA00004630"/>
    </source>
</evidence>
<keyword evidence="5" id="KW-0479">Metal-binding</keyword>
<dbReference type="SMART" id="SM00714">
    <property type="entry name" value="LITAF"/>
    <property type="match status" value="1"/>
</dbReference>
<evidence type="ECO:0000313" key="10">
    <source>
        <dbReference type="Proteomes" id="UP000887572"/>
    </source>
</evidence>
<keyword evidence="7 8" id="KW-0472">Membrane</keyword>